<feature type="domain" description="C2H2-type" evidence="5">
    <location>
        <begin position="98"/>
        <end position="121"/>
    </location>
</feature>
<dbReference type="AlphaFoldDB" id="A0A8H5Z2H0"/>
<accession>A0A8H5Z2H0</accession>
<dbReference type="PANTHER" id="PTHR12801:SF114">
    <property type="entry name" value="EXONUCLEASE, PUTATIVE (AFU_ORTHOLOGUE AFUA_7G00870)-RELATED"/>
    <property type="match status" value="1"/>
</dbReference>
<evidence type="ECO:0000259" key="5">
    <source>
        <dbReference type="PROSITE" id="PS00028"/>
    </source>
</evidence>
<dbReference type="InterPro" id="IPR013520">
    <property type="entry name" value="Ribonucl_H"/>
</dbReference>
<comment type="caution">
    <text evidence="6">The sequence shown here is derived from an EMBL/GenBank/DDBJ whole genome shotgun (WGS) entry which is preliminary data.</text>
</comment>
<evidence type="ECO:0000313" key="6">
    <source>
        <dbReference type="EMBL" id="KAF5722704.1"/>
    </source>
</evidence>
<dbReference type="GO" id="GO:0006364">
    <property type="term" value="P:rRNA processing"/>
    <property type="evidence" value="ECO:0007669"/>
    <property type="project" value="TreeGrafter"/>
</dbReference>
<dbReference type="CDD" id="cd06137">
    <property type="entry name" value="DEDDh_RNase"/>
    <property type="match status" value="1"/>
</dbReference>
<dbReference type="Gene3D" id="3.30.420.10">
    <property type="entry name" value="Ribonuclease H-like superfamily/Ribonuclease H"/>
    <property type="match status" value="1"/>
</dbReference>
<dbReference type="Pfam" id="PF00929">
    <property type="entry name" value="RNase_T"/>
    <property type="match status" value="1"/>
</dbReference>
<gene>
    <name evidence="6" type="ORF">FMUND_2581</name>
</gene>
<dbReference type="PROSITE" id="PS00028">
    <property type="entry name" value="ZINC_FINGER_C2H2_1"/>
    <property type="match status" value="2"/>
</dbReference>
<dbReference type="EMBL" id="JAAOAN010000082">
    <property type="protein sequence ID" value="KAF5722704.1"/>
    <property type="molecule type" value="Genomic_DNA"/>
</dbReference>
<keyword evidence="2" id="KW-0378">Hydrolase</keyword>
<dbReference type="SUPFAM" id="SSF53098">
    <property type="entry name" value="Ribonuclease H-like"/>
    <property type="match status" value="1"/>
</dbReference>
<dbReference type="GO" id="GO:0000027">
    <property type="term" value="P:ribosomal large subunit assembly"/>
    <property type="evidence" value="ECO:0007669"/>
    <property type="project" value="TreeGrafter"/>
</dbReference>
<name>A0A8H5Z2H0_9HYPO</name>
<dbReference type="InterPro" id="IPR047021">
    <property type="entry name" value="REXO1/3/4-like"/>
</dbReference>
<dbReference type="GO" id="GO:0005634">
    <property type="term" value="C:nucleus"/>
    <property type="evidence" value="ECO:0007669"/>
    <property type="project" value="TreeGrafter"/>
</dbReference>
<dbReference type="Proteomes" id="UP000544331">
    <property type="component" value="Unassembled WGS sequence"/>
</dbReference>
<dbReference type="InterPro" id="IPR013087">
    <property type="entry name" value="Znf_C2H2_type"/>
</dbReference>
<reference evidence="6 7" key="1">
    <citation type="submission" date="2020-05" db="EMBL/GenBank/DDBJ databases">
        <title>Identification and distribution of gene clusters putatively required for synthesis of sphingolipid metabolism inhibitors in phylogenetically diverse species of the filamentous fungus Fusarium.</title>
        <authorList>
            <person name="Kim H.-S."/>
            <person name="Busman M."/>
            <person name="Brown D.W."/>
            <person name="Divon H."/>
            <person name="Uhlig S."/>
            <person name="Proctor R.H."/>
        </authorList>
    </citation>
    <scope>NUCLEOTIDE SEQUENCE [LARGE SCALE GENOMIC DNA]</scope>
    <source>
        <strain evidence="6 7">NRRL 66235</strain>
    </source>
</reference>
<evidence type="ECO:0000256" key="3">
    <source>
        <dbReference type="ARBA" id="ARBA00022839"/>
    </source>
</evidence>
<feature type="compositionally biased region" description="Basic and acidic residues" evidence="4">
    <location>
        <begin position="426"/>
        <end position="438"/>
    </location>
</feature>
<proteinExistence type="predicted"/>
<feature type="region of interest" description="Disordered" evidence="4">
    <location>
        <begin position="426"/>
        <end position="453"/>
    </location>
</feature>
<feature type="domain" description="C2H2-type" evidence="5">
    <location>
        <begin position="126"/>
        <end position="148"/>
    </location>
</feature>
<evidence type="ECO:0000313" key="7">
    <source>
        <dbReference type="Proteomes" id="UP000544331"/>
    </source>
</evidence>
<dbReference type="SMART" id="SM00479">
    <property type="entry name" value="EXOIII"/>
    <property type="match status" value="1"/>
</dbReference>
<keyword evidence="3 6" id="KW-0269">Exonuclease</keyword>
<evidence type="ECO:0000256" key="4">
    <source>
        <dbReference type="SAM" id="MobiDB-lite"/>
    </source>
</evidence>
<keyword evidence="1" id="KW-0540">Nuclease</keyword>
<evidence type="ECO:0000256" key="1">
    <source>
        <dbReference type="ARBA" id="ARBA00022722"/>
    </source>
</evidence>
<organism evidence="6 7">
    <name type="scientific">Fusarium mundagurra</name>
    <dbReference type="NCBI Taxonomy" id="1567541"/>
    <lineage>
        <taxon>Eukaryota</taxon>
        <taxon>Fungi</taxon>
        <taxon>Dikarya</taxon>
        <taxon>Ascomycota</taxon>
        <taxon>Pezizomycotina</taxon>
        <taxon>Sordariomycetes</taxon>
        <taxon>Hypocreomycetidae</taxon>
        <taxon>Hypocreales</taxon>
        <taxon>Nectriaceae</taxon>
        <taxon>Fusarium</taxon>
        <taxon>Fusarium fujikuroi species complex</taxon>
    </lineage>
</organism>
<evidence type="ECO:0000256" key="2">
    <source>
        <dbReference type="ARBA" id="ARBA00022801"/>
    </source>
</evidence>
<sequence>MYITQIKQWYLIRVAADAGLATQSGQGVLPGSRDYASILHLYCQHIIDSGGLPSAEAQHAAGKQMTHLASYFSSFNLLNSAFRTSSTMVKIHKNRQRCCRVCSTPFKTHSQLAKHCLDADHESEQCCERCIKWFTSPEGLSQHNEAKHRNLLAATLSQNQVLNASALQIPRLSHFQDKGYKGYSLLDNSVIYDRLILKCHSSERLRKEGYVLKKETRENARQSVITKKIIMASRPSSLEPKRKAVALDGETAGVRNGQSEIISICVIDFFTGELLVNSLVKPHEPIIDWRTNIHGIRPVTLAIAASQGQVLRGWQAARQELFKHVNIETAIVGQSLQQDLKRLRVSHGKIFDTAILTAEAVFGTGAPLGRRWSLQSLCADLLNLRIRQNSSTHDALEDAMGAREVALWCICYPDKLEQWAKMARKKHEDEKAKQAERRRNNRRNMYSPAPATDDACEDCGYYHDYGDGEDDEILRWEDVIDWEMWPKSPPHSD</sequence>
<dbReference type="GO" id="GO:0004527">
    <property type="term" value="F:exonuclease activity"/>
    <property type="evidence" value="ECO:0007669"/>
    <property type="project" value="UniProtKB-KW"/>
</dbReference>
<dbReference type="GO" id="GO:0003676">
    <property type="term" value="F:nucleic acid binding"/>
    <property type="evidence" value="ECO:0007669"/>
    <property type="project" value="InterPro"/>
</dbReference>
<protein>
    <submittedName>
        <fullName evidence="6">RNA exonuclease 3</fullName>
    </submittedName>
</protein>
<dbReference type="InterPro" id="IPR012337">
    <property type="entry name" value="RNaseH-like_sf"/>
</dbReference>
<dbReference type="PANTHER" id="PTHR12801">
    <property type="entry name" value="RNA EXONUCLEASE REXO1 / RECO3 FAMILY MEMBER-RELATED"/>
    <property type="match status" value="1"/>
</dbReference>
<dbReference type="OrthoDB" id="16516at2759"/>
<dbReference type="InterPro" id="IPR036397">
    <property type="entry name" value="RNaseH_sf"/>
</dbReference>
<keyword evidence="7" id="KW-1185">Reference proteome</keyword>